<evidence type="ECO:0000313" key="1">
    <source>
        <dbReference type="EMBL" id="KAK8219292.1"/>
    </source>
</evidence>
<name>A0ACC3SLE4_9PEZI</name>
<keyword evidence="2" id="KW-1185">Reference proteome</keyword>
<reference evidence="1" key="1">
    <citation type="submission" date="2024-02" db="EMBL/GenBank/DDBJ databases">
        <title>Metagenome Assembled Genome of Zalaria obscura JY119.</title>
        <authorList>
            <person name="Vighnesh L."/>
            <person name="Jagadeeshwari U."/>
            <person name="Venkata Ramana C."/>
            <person name="Sasikala C."/>
        </authorList>
    </citation>
    <scope>NUCLEOTIDE SEQUENCE</scope>
    <source>
        <strain evidence="1">JY119</strain>
    </source>
</reference>
<gene>
    <name evidence="1" type="ORF">M8818_001026</name>
</gene>
<protein>
    <submittedName>
        <fullName evidence="1">Uncharacterized protein</fullName>
    </submittedName>
</protein>
<comment type="caution">
    <text evidence="1">The sequence shown here is derived from an EMBL/GenBank/DDBJ whole genome shotgun (WGS) entry which is preliminary data.</text>
</comment>
<proteinExistence type="predicted"/>
<sequence length="140" mass="15847">MLCHNCDQWHLPEPCKLEWILCPGCGQLGHFHKYCPVSPAPMIHLAEPATKRQRTEHGDHNTMMDTPQQQSLHLGAQSVGSPTVQDTIRQRYQIAQETRAANRPSTVESARNIHISSPSHIDPSFHQLSSYSTDAHRKKH</sequence>
<accession>A0ACC3SLE4</accession>
<dbReference type="Proteomes" id="UP001320706">
    <property type="component" value="Unassembled WGS sequence"/>
</dbReference>
<organism evidence="1 2">
    <name type="scientific">Zalaria obscura</name>
    <dbReference type="NCBI Taxonomy" id="2024903"/>
    <lineage>
        <taxon>Eukaryota</taxon>
        <taxon>Fungi</taxon>
        <taxon>Dikarya</taxon>
        <taxon>Ascomycota</taxon>
        <taxon>Pezizomycotina</taxon>
        <taxon>Dothideomycetes</taxon>
        <taxon>Dothideomycetidae</taxon>
        <taxon>Dothideales</taxon>
        <taxon>Zalariaceae</taxon>
        <taxon>Zalaria</taxon>
    </lineage>
</organism>
<evidence type="ECO:0000313" key="2">
    <source>
        <dbReference type="Proteomes" id="UP001320706"/>
    </source>
</evidence>
<dbReference type="EMBL" id="JAMKPW020000004">
    <property type="protein sequence ID" value="KAK8219292.1"/>
    <property type="molecule type" value="Genomic_DNA"/>
</dbReference>